<comment type="function">
    <text evidence="2">The lipid II isoglutaminyl synthase complex catalyzes the formation of alpha-D-isoglutamine in the cell wall lipid II stem peptide. The GatD subunit catalyzes the hydrolysis of glutamine to glutamate and ammonia. The resulting ammonia molecule is channeled to the active site of MurT.</text>
</comment>
<dbReference type="GO" id="GO:0004359">
    <property type="term" value="F:glutaminase activity"/>
    <property type="evidence" value="ECO:0007669"/>
    <property type="project" value="UniProtKB-UniRule"/>
</dbReference>
<comment type="catalytic activity">
    <reaction evidence="2">
        <text>L-glutamine + H2O = L-glutamate + NH4(+)</text>
        <dbReference type="Rhea" id="RHEA:15889"/>
        <dbReference type="ChEBI" id="CHEBI:15377"/>
        <dbReference type="ChEBI" id="CHEBI:28938"/>
        <dbReference type="ChEBI" id="CHEBI:29985"/>
        <dbReference type="ChEBI" id="CHEBI:58359"/>
        <dbReference type="EC" id="3.5.1.2"/>
    </reaction>
</comment>
<dbReference type="STRING" id="644284.Arch_1775"/>
<dbReference type="UniPathway" id="UPA00219"/>
<dbReference type="GO" id="GO:0140282">
    <property type="term" value="F:carbon-nitrogen ligase activity on lipid II"/>
    <property type="evidence" value="ECO:0007669"/>
    <property type="project" value="UniProtKB-UniRule"/>
</dbReference>
<dbReference type="Pfam" id="PF07685">
    <property type="entry name" value="GATase_3"/>
    <property type="match status" value="1"/>
</dbReference>
<dbReference type="GO" id="GO:0009252">
    <property type="term" value="P:peptidoglycan biosynthetic process"/>
    <property type="evidence" value="ECO:0007669"/>
    <property type="project" value="UniProtKB-UniRule"/>
</dbReference>
<evidence type="ECO:0000256" key="1">
    <source>
        <dbReference type="ARBA" id="ARBA00022962"/>
    </source>
</evidence>
<evidence type="ECO:0000313" key="5">
    <source>
        <dbReference type="Proteomes" id="UP000000376"/>
    </source>
</evidence>
<dbReference type="RefSeq" id="WP_013170941.1">
    <property type="nucleotide sequence ID" value="NC_014218.1"/>
</dbReference>
<reference evidence="4 5" key="1">
    <citation type="journal article" date="2010" name="Stand. Genomic Sci.">
        <title>Complete genome sequence of Arcanobacterium haemolyticum type strain (11018).</title>
        <authorList>
            <person name="Yasawong M."/>
            <person name="Teshima H."/>
            <person name="Lapidus A."/>
            <person name="Nolan M."/>
            <person name="Lucas S."/>
            <person name="Glavina Del Rio T."/>
            <person name="Tice H."/>
            <person name="Cheng J."/>
            <person name="Bruce D."/>
            <person name="Detter C."/>
            <person name="Tapia R."/>
            <person name="Han C."/>
            <person name="Goodwin L."/>
            <person name="Pitluck S."/>
            <person name="Liolios K."/>
            <person name="Ivanova N."/>
            <person name="Mavromatis K."/>
            <person name="Mikhailova N."/>
            <person name="Pati A."/>
            <person name="Chen A."/>
            <person name="Palaniappan K."/>
            <person name="Land M."/>
            <person name="Hauser L."/>
            <person name="Chang Y."/>
            <person name="Jeffries C."/>
            <person name="Rohde M."/>
            <person name="Sikorski J."/>
            <person name="Pukall R."/>
            <person name="Goker M."/>
            <person name="Woyke T."/>
            <person name="Bristow J."/>
            <person name="Eisen J."/>
            <person name="Markowitz V."/>
            <person name="Hugenholtz P."/>
            <person name="Kyrpides N."/>
            <person name="Klenk H."/>
        </authorList>
    </citation>
    <scope>NUCLEOTIDE SEQUENCE [LARGE SCALE GENOMIC DNA]</scope>
    <source>
        <strain evidence="5">ATCC 9345 / DSM 20595 / CCUG 17215 / LMG 16163 / NBRC 15585 / NCTC 8452 / 11018</strain>
    </source>
</reference>
<evidence type="ECO:0000259" key="3">
    <source>
        <dbReference type="Pfam" id="PF07685"/>
    </source>
</evidence>
<dbReference type="InterPro" id="IPR043702">
    <property type="entry name" value="Lipid_II_synth_GatD"/>
</dbReference>
<accession>D7BLC5</accession>
<dbReference type="PANTHER" id="PTHR21343">
    <property type="entry name" value="DETHIOBIOTIN SYNTHETASE"/>
    <property type="match status" value="1"/>
</dbReference>
<dbReference type="GO" id="GO:0071555">
    <property type="term" value="P:cell wall organization"/>
    <property type="evidence" value="ECO:0007669"/>
    <property type="project" value="UniProtKB-KW"/>
</dbReference>
<dbReference type="EC" id="6.3.5.13" evidence="2"/>
<evidence type="ECO:0000256" key="2">
    <source>
        <dbReference type="HAMAP-Rule" id="MF_02213"/>
    </source>
</evidence>
<keyword evidence="2" id="KW-0573">Peptidoglycan synthesis</keyword>
<dbReference type="KEGG" id="ahe:Arch_1775"/>
<dbReference type="InterPro" id="IPR011698">
    <property type="entry name" value="GATase_3"/>
</dbReference>
<gene>
    <name evidence="2" type="primary">gatD</name>
    <name evidence="4" type="ordered locus">Arch_1775</name>
</gene>
<dbReference type="AlphaFoldDB" id="D7BLC5"/>
<dbReference type="InterPro" id="IPR029062">
    <property type="entry name" value="Class_I_gatase-like"/>
</dbReference>
<comment type="catalytic activity">
    <reaction evidence="2">
        <text>beta-D-GlcNAc-(1-&gt;4)-Mur2Ac(oyl-L-Ala-gamma-D-Glu-L-Lys-D-Ala-D-Ala)-di-trans,octa-cis-undecaprenyl diphosphate + L-glutamine + ATP + H2O = beta-D-GlcNAc-(1-&gt;4)-Mur2Ac(oyl-L-Ala-D-isoglutaminyl-L-Lys-D-Ala-D-Ala)-di-trans,octa-cis-undecaprenyl diphosphate + L-glutamate + ADP + phosphate + H(+)</text>
        <dbReference type="Rhea" id="RHEA:57928"/>
        <dbReference type="ChEBI" id="CHEBI:15377"/>
        <dbReference type="ChEBI" id="CHEBI:15378"/>
        <dbReference type="ChEBI" id="CHEBI:29985"/>
        <dbReference type="ChEBI" id="CHEBI:30616"/>
        <dbReference type="ChEBI" id="CHEBI:43474"/>
        <dbReference type="ChEBI" id="CHEBI:58359"/>
        <dbReference type="ChEBI" id="CHEBI:60033"/>
        <dbReference type="ChEBI" id="CHEBI:62233"/>
        <dbReference type="ChEBI" id="CHEBI:456216"/>
        <dbReference type="EC" id="6.3.5.13"/>
    </reaction>
</comment>
<dbReference type="Gene3D" id="3.40.50.880">
    <property type="match status" value="1"/>
</dbReference>
<dbReference type="HOGENOM" id="CLU_064047_2_0_11"/>
<dbReference type="GO" id="GO:0008360">
    <property type="term" value="P:regulation of cell shape"/>
    <property type="evidence" value="ECO:0007669"/>
    <property type="project" value="UniProtKB-KW"/>
</dbReference>
<keyword evidence="2" id="KW-0133">Cell shape</keyword>
<protein>
    <recommendedName>
        <fullName evidence="2">Lipid II isoglutaminyl synthase (glutamine-hydrolyzing) subunit GatD</fullName>
        <ecNumber evidence="2">6.3.5.13</ecNumber>
    </recommendedName>
    <alternativeName>
        <fullName evidence="2">Lipid II isoglutaminyl synthase glutaminase subunit</fullName>
        <ecNumber evidence="2">3.5.1.2</ecNumber>
    </alternativeName>
</protein>
<keyword evidence="2" id="KW-0961">Cell wall biogenesis/degradation</keyword>
<sequence>MTLRIGILLPEVLGTYGDSGNADILAYRARARGIDAEIVHVGIHDSIPESLDIYTLGGGEDIAQTIAARKLAADQGLARAVASGRPVLGICAALQVLGTWYTDARGMRTPGAGLLDVITLPQGLRAIGELRTAPAPALAAHGVTDTLYGFENHGGATALGPDAAPLGYVTYGTGNGVPGKAPAQTNDTRTPDPSAIPEATPEGYVTLFDGKPTDGIVQGSIFATYMHGPVLARNPQFADMLLALAIGVDVKDLAPVHVPSIAELRTEREAFIS</sequence>
<keyword evidence="2" id="KW-0378">Hydrolase</keyword>
<dbReference type="OrthoDB" id="9782045at2"/>
<feature type="domain" description="CobB/CobQ-like glutamine amidotransferase" evidence="3">
    <location>
        <begin position="4"/>
        <end position="177"/>
    </location>
</feature>
<feature type="binding site" evidence="2">
    <location>
        <position position="125"/>
    </location>
    <ligand>
        <name>substrate</name>
    </ligand>
</feature>
<dbReference type="HAMAP" id="MF_02213">
    <property type="entry name" value="Lipid_II_synth_GatD"/>
    <property type="match status" value="1"/>
</dbReference>
<dbReference type="GO" id="GO:0009236">
    <property type="term" value="P:cobalamin biosynthetic process"/>
    <property type="evidence" value="ECO:0007669"/>
    <property type="project" value="InterPro"/>
</dbReference>
<keyword evidence="5" id="KW-1185">Reference proteome</keyword>
<keyword evidence="1 2" id="KW-0315">Glutamine amidotransferase</keyword>
<organism evidence="4 5">
    <name type="scientific">Arcanobacterium haemolyticum (strain ATCC 9345 / DSM 20595 / CCM 5947 / CCUG 17215 / LMG 16163 / NBRC 15585 / NCTC 8452 / 11018)</name>
    <dbReference type="NCBI Taxonomy" id="644284"/>
    <lineage>
        <taxon>Bacteria</taxon>
        <taxon>Bacillati</taxon>
        <taxon>Actinomycetota</taxon>
        <taxon>Actinomycetes</taxon>
        <taxon>Actinomycetales</taxon>
        <taxon>Actinomycetaceae</taxon>
        <taxon>Arcanobacterium</taxon>
    </lineage>
</organism>
<evidence type="ECO:0000313" key="4">
    <source>
        <dbReference type="EMBL" id="ADH93455.1"/>
    </source>
</evidence>
<dbReference type="Proteomes" id="UP000000376">
    <property type="component" value="Chromosome"/>
</dbReference>
<feature type="active site" description="Nucleophile" evidence="2">
    <location>
        <position position="91"/>
    </location>
</feature>
<feature type="active site" evidence="2">
    <location>
        <position position="227"/>
    </location>
</feature>
<comment type="pathway">
    <text evidence="2">Cell wall biogenesis; peptidoglycan biosynthesis.</text>
</comment>
<dbReference type="PROSITE" id="PS51274">
    <property type="entry name" value="GATASE_COBBQ"/>
    <property type="match status" value="1"/>
</dbReference>
<keyword evidence="2" id="KW-0436">Ligase</keyword>
<comment type="subunit">
    <text evidence="2">Forms a heterodimer with MurT.</text>
</comment>
<dbReference type="EC" id="3.5.1.2" evidence="2"/>
<dbReference type="CDD" id="cd01750">
    <property type="entry name" value="GATase1_CobQ"/>
    <property type="match status" value="1"/>
</dbReference>
<dbReference type="eggNOG" id="COG3442">
    <property type="taxonomic scope" value="Bacteria"/>
</dbReference>
<dbReference type="PANTHER" id="PTHR21343:SF9">
    <property type="entry name" value="LIPID II ISOGLUTAMINYL SYNTHASE (GLUTAMINE-HYDROLYZING) SUBUNIT GATD"/>
    <property type="match status" value="1"/>
</dbReference>
<dbReference type="EMBL" id="CP002045">
    <property type="protein sequence ID" value="ADH93455.1"/>
    <property type="molecule type" value="Genomic_DNA"/>
</dbReference>
<dbReference type="SMR" id="D7BLC5"/>
<dbReference type="SUPFAM" id="SSF52317">
    <property type="entry name" value="Class I glutamine amidotransferase-like"/>
    <property type="match status" value="1"/>
</dbReference>
<dbReference type="InterPro" id="IPR033949">
    <property type="entry name" value="CobQ_GATase1"/>
</dbReference>
<comment type="similarity">
    <text evidence="2">Belongs to the CobB/CobQ family. GatD subfamily.</text>
</comment>
<name>D7BLC5_ARCHD</name>
<proteinExistence type="inferred from homology"/>